<keyword evidence="3 6" id="KW-0812">Transmembrane</keyword>
<keyword evidence="5 6" id="KW-0472">Membrane</keyword>
<feature type="transmembrane region" description="Helical" evidence="6">
    <location>
        <begin position="6"/>
        <end position="29"/>
    </location>
</feature>
<keyword evidence="4 6" id="KW-1133">Transmembrane helix</keyword>
<dbReference type="GO" id="GO:0015171">
    <property type="term" value="F:amino acid transmembrane transporter activity"/>
    <property type="evidence" value="ECO:0007669"/>
    <property type="project" value="TreeGrafter"/>
</dbReference>
<evidence type="ECO:0000256" key="4">
    <source>
        <dbReference type="ARBA" id="ARBA00022989"/>
    </source>
</evidence>
<evidence type="ECO:0000256" key="5">
    <source>
        <dbReference type="ARBA" id="ARBA00023136"/>
    </source>
</evidence>
<comment type="subcellular location">
    <subcellularLocation>
        <location evidence="1">Cell membrane</location>
        <topology evidence="1">Multi-pass membrane protein</topology>
    </subcellularLocation>
</comment>
<dbReference type="GO" id="GO:0005886">
    <property type="term" value="C:plasma membrane"/>
    <property type="evidence" value="ECO:0007669"/>
    <property type="project" value="UniProtKB-SubCell"/>
</dbReference>
<dbReference type="STRING" id="1827387.A4S15_13225"/>
<keyword evidence="2" id="KW-1003">Cell membrane</keyword>
<dbReference type="EMBL" id="LWDL01000023">
    <property type="protein sequence ID" value="OQW50961.1"/>
    <property type="molecule type" value="Genomic_DNA"/>
</dbReference>
<feature type="transmembrane region" description="Helical" evidence="6">
    <location>
        <begin position="150"/>
        <end position="176"/>
    </location>
</feature>
<comment type="caution">
    <text evidence="7">The sequence shown here is derived from an EMBL/GenBank/DDBJ whole genome shotgun (WGS) entry which is preliminary data.</text>
</comment>
<sequence length="209" mass="22167">MASSDILIAFAIATFLFAAVPGPAILYTAAQTMARGARGGLLAALGIHLGGYVHVTAAAMGLAALFALIPTLYIVLKIFGALYLIWVGIGLIRRGNDDAGQAPASIKSSQRVFAESMLVEVLNPKAALFYVAFLPQFVDPSANFPVWTQFLILGVVVNAMFGLADVFTVILTSHVVGGLRRAEGAQRWFRWIGGALMAGLGIRLAFERS</sequence>
<feature type="transmembrane region" description="Helical" evidence="6">
    <location>
        <begin position="41"/>
        <end position="66"/>
    </location>
</feature>
<dbReference type="PIRSF" id="PIRSF006324">
    <property type="entry name" value="LeuE"/>
    <property type="match status" value="1"/>
</dbReference>
<dbReference type="RefSeq" id="WP_376801195.1">
    <property type="nucleotide sequence ID" value="NZ_DBNB01000009.1"/>
</dbReference>
<reference evidence="7 8" key="1">
    <citation type="journal article" date="2017" name="Water Res.">
        <title>Comammox in drinking water systems.</title>
        <authorList>
            <person name="Wang Y."/>
            <person name="Ma L."/>
            <person name="Mao Y."/>
            <person name="Jiang X."/>
            <person name="Xia Y."/>
            <person name="Yu K."/>
            <person name="Li B."/>
            <person name="Zhang T."/>
        </authorList>
    </citation>
    <scope>NUCLEOTIDE SEQUENCE [LARGE SCALE GENOMIC DNA]</scope>
    <source>
        <strain evidence="7">SG_bin8</strain>
    </source>
</reference>
<evidence type="ECO:0000256" key="1">
    <source>
        <dbReference type="ARBA" id="ARBA00004651"/>
    </source>
</evidence>
<dbReference type="Proteomes" id="UP000192872">
    <property type="component" value="Unassembled WGS sequence"/>
</dbReference>
<feature type="transmembrane region" description="Helical" evidence="6">
    <location>
        <begin position="72"/>
        <end position="92"/>
    </location>
</feature>
<evidence type="ECO:0000256" key="6">
    <source>
        <dbReference type="SAM" id="Phobius"/>
    </source>
</evidence>
<dbReference type="Pfam" id="PF01810">
    <property type="entry name" value="LysE"/>
    <property type="match status" value="1"/>
</dbReference>
<dbReference type="InterPro" id="IPR001123">
    <property type="entry name" value="LeuE-type"/>
</dbReference>
<protein>
    <submittedName>
        <fullName evidence="7">Amino acid transporter</fullName>
    </submittedName>
</protein>
<accession>A0A1W9HUR7</accession>
<proteinExistence type="predicted"/>
<dbReference type="PANTHER" id="PTHR30086">
    <property type="entry name" value="ARGININE EXPORTER PROTEIN ARGO"/>
    <property type="match status" value="1"/>
</dbReference>
<evidence type="ECO:0000256" key="2">
    <source>
        <dbReference type="ARBA" id="ARBA00022475"/>
    </source>
</evidence>
<evidence type="ECO:0000313" key="8">
    <source>
        <dbReference type="Proteomes" id="UP000192872"/>
    </source>
</evidence>
<gene>
    <name evidence="7" type="ORF">A4S15_13225</name>
</gene>
<evidence type="ECO:0000256" key="3">
    <source>
        <dbReference type="ARBA" id="ARBA00022692"/>
    </source>
</evidence>
<evidence type="ECO:0000313" key="7">
    <source>
        <dbReference type="EMBL" id="OQW50961.1"/>
    </source>
</evidence>
<dbReference type="PANTHER" id="PTHR30086:SF20">
    <property type="entry name" value="ARGININE EXPORTER PROTEIN ARGO-RELATED"/>
    <property type="match status" value="1"/>
</dbReference>
<name>A0A1W9HUR7_9HYPH</name>
<dbReference type="AlphaFoldDB" id="A0A1W9HUR7"/>
<organism evidence="7 8">
    <name type="scientific">Candidatus Raskinella chloraquaticus</name>
    <dbReference type="NCBI Taxonomy" id="1951219"/>
    <lineage>
        <taxon>Bacteria</taxon>
        <taxon>Pseudomonadati</taxon>
        <taxon>Pseudomonadota</taxon>
        <taxon>Alphaproteobacteria</taxon>
        <taxon>Hyphomicrobiales</taxon>
        <taxon>Phreatobacteraceae</taxon>
        <taxon>Candidatus Raskinella</taxon>
    </lineage>
</organism>
<feature type="transmembrane region" description="Helical" evidence="6">
    <location>
        <begin position="188"/>
        <end position="206"/>
    </location>
</feature>